<evidence type="ECO:0000256" key="5">
    <source>
        <dbReference type="ARBA" id="ARBA00017650"/>
    </source>
</evidence>
<keyword evidence="19" id="KW-1185">Reference proteome</keyword>
<dbReference type="PRINTS" id="PR00081">
    <property type="entry name" value="GDHRDH"/>
</dbReference>
<evidence type="ECO:0000256" key="8">
    <source>
        <dbReference type="ARBA" id="ARBA00022837"/>
    </source>
</evidence>
<dbReference type="FunFam" id="3.40.50.720:FF:000173">
    <property type="entry name" value="3-oxoacyl-[acyl-carrier protein] reductase"/>
    <property type="match status" value="1"/>
</dbReference>
<evidence type="ECO:0000256" key="14">
    <source>
        <dbReference type="ARBA" id="ARBA00032683"/>
    </source>
</evidence>
<dbReference type="InterPro" id="IPR020904">
    <property type="entry name" value="Sc_DH/Rdtase_CS"/>
</dbReference>
<dbReference type="SUPFAM" id="SSF51735">
    <property type="entry name" value="NAD(P)-binding Rossmann-fold domains"/>
    <property type="match status" value="1"/>
</dbReference>
<dbReference type="InterPro" id="IPR002347">
    <property type="entry name" value="SDR_fam"/>
</dbReference>
<dbReference type="PANTHER" id="PTHR42879:SF2">
    <property type="entry name" value="3-OXOACYL-[ACYL-CARRIER-PROTEIN] REDUCTASE FABG"/>
    <property type="match status" value="1"/>
</dbReference>
<evidence type="ECO:0000256" key="1">
    <source>
        <dbReference type="ARBA" id="ARBA00002607"/>
    </source>
</evidence>
<dbReference type="Proteomes" id="UP000236345">
    <property type="component" value="Unassembled WGS sequence"/>
</dbReference>
<evidence type="ECO:0000256" key="7">
    <source>
        <dbReference type="ARBA" id="ARBA00022832"/>
    </source>
</evidence>
<comment type="function">
    <text evidence="1">Catalyzes the NADPH-dependent reduction of beta-ketoacyl-ACP substrates to beta-hydroxyacyl-ACP products, the first reductive step in the elongation cycle of fatty acid biosynthesis.</text>
</comment>
<dbReference type="AlphaFoldDB" id="A0A2K1Q7S1"/>
<dbReference type="RefSeq" id="WP_103060450.1">
    <property type="nucleotide sequence ID" value="NZ_BSOF01000007.1"/>
</dbReference>
<evidence type="ECO:0000256" key="6">
    <source>
        <dbReference type="ARBA" id="ARBA00022516"/>
    </source>
</evidence>
<keyword evidence="8" id="KW-0106">Calcium</keyword>
<evidence type="ECO:0000256" key="2">
    <source>
        <dbReference type="ARBA" id="ARBA00005194"/>
    </source>
</evidence>
<protein>
    <recommendedName>
        <fullName evidence="5">3-oxoacyl-[acyl-carrier-protein] reductase FabG</fullName>
        <ecNumber evidence="4">1.1.1.100</ecNumber>
    </recommendedName>
    <alternativeName>
        <fullName evidence="15">3-ketoacyl-acyl carrier protein reductase</fullName>
    </alternativeName>
    <alternativeName>
        <fullName evidence="12 14">Beta-Ketoacyl-acyl carrier protein reductase</fullName>
    </alternativeName>
    <alternativeName>
        <fullName evidence="13">Beta-ketoacyl-ACP reductase</fullName>
    </alternativeName>
</protein>
<evidence type="ECO:0000313" key="19">
    <source>
        <dbReference type="Proteomes" id="UP000236345"/>
    </source>
</evidence>
<organism evidence="18 19">
    <name type="scientific">Mixta theicola</name>
    <dbReference type="NCBI Taxonomy" id="1458355"/>
    <lineage>
        <taxon>Bacteria</taxon>
        <taxon>Pseudomonadati</taxon>
        <taxon>Pseudomonadota</taxon>
        <taxon>Gammaproteobacteria</taxon>
        <taxon>Enterobacterales</taxon>
        <taxon>Erwiniaceae</taxon>
        <taxon>Mixta</taxon>
    </lineage>
</organism>
<comment type="pathway">
    <text evidence="2">Lipid metabolism; fatty acid biosynthesis.</text>
</comment>
<evidence type="ECO:0000256" key="16">
    <source>
        <dbReference type="ARBA" id="ARBA00048508"/>
    </source>
</evidence>
<evidence type="ECO:0000256" key="12">
    <source>
        <dbReference type="ARBA" id="ARBA00029743"/>
    </source>
</evidence>
<dbReference type="GO" id="GO:0004316">
    <property type="term" value="F:3-oxoacyl-[acyl-carrier-protein] reductase (NADPH) activity"/>
    <property type="evidence" value="ECO:0007669"/>
    <property type="project" value="UniProtKB-EC"/>
</dbReference>
<name>A0A2K1Q7S1_9GAMM</name>
<evidence type="ECO:0000256" key="3">
    <source>
        <dbReference type="ARBA" id="ARBA00006484"/>
    </source>
</evidence>
<accession>A0A2K1Q7S1</accession>
<keyword evidence="10" id="KW-0443">Lipid metabolism</keyword>
<evidence type="ECO:0000256" key="9">
    <source>
        <dbReference type="ARBA" id="ARBA00023002"/>
    </source>
</evidence>
<gene>
    <name evidence="18" type="ORF">COO59_14230</name>
</gene>
<dbReference type="PRINTS" id="PR00080">
    <property type="entry name" value="SDRFAMILY"/>
</dbReference>
<dbReference type="InterPro" id="IPR036291">
    <property type="entry name" value="NAD(P)-bd_dom_sf"/>
</dbReference>
<evidence type="ECO:0000256" key="10">
    <source>
        <dbReference type="ARBA" id="ARBA00023098"/>
    </source>
</evidence>
<keyword evidence="11" id="KW-0275">Fatty acid biosynthesis</keyword>
<proteinExistence type="inferred from homology"/>
<comment type="similarity">
    <text evidence="3 17">Belongs to the short-chain dehydrogenases/reductases (SDR) family.</text>
</comment>
<evidence type="ECO:0000256" key="13">
    <source>
        <dbReference type="ARBA" id="ARBA00029899"/>
    </source>
</evidence>
<dbReference type="Pfam" id="PF00106">
    <property type="entry name" value="adh_short"/>
    <property type="match status" value="1"/>
</dbReference>
<comment type="catalytic activity">
    <reaction evidence="16">
        <text>a (3R)-hydroxyacyl-[ACP] + NADP(+) = a 3-oxoacyl-[ACP] + NADPH + H(+)</text>
        <dbReference type="Rhea" id="RHEA:17397"/>
        <dbReference type="Rhea" id="RHEA-COMP:9916"/>
        <dbReference type="Rhea" id="RHEA-COMP:9945"/>
        <dbReference type="ChEBI" id="CHEBI:15378"/>
        <dbReference type="ChEBI" id="CHEBI:57783"/>
        <dbReference type="ChEBI" id="CHEBI:58349"/>
        <dbReference type="ChEBI" id="CHEBI:78776"/>
        <dbReference type="ChEBI" id="CHEBI:78827"/>
        <dbReference type="EC" id="1.1.1.100"/>
    </reaction>
</comment>
<evidence type="ECO:0000256" key="11">
    <source>
        <dbReference type="ARBA" id="ARBA00023160"/>
    </source>
</evidence>
<dbReference type="OrthoDB" id="5898578at2"/>
<dbReference type="InterPro" id="IPR050259">
    <property type="entry name" value="SDR"/>
</dbReference>
<evidence type="ECO:0000256" key="4">
    <source>
        <dbReference type="ARBA" id="ARBA00012948"/>
    </source>
</evidence>
<sequence>MITLEHQEYKRVLITGATGGIGKSIAQRLCQDGFSPILVARSAERLMQLARDLSLQHPHLDVISEVCDVSVSADVRDLFKRLEKREIMINVLVNGAGISGGGITSMISDELWLNVINTNMNGMFYFTRELLRLAMMPYGGRIINIASTGGKQGVIHGAPYCASKHGMVGFSKSLGLELARNNSGITVNAICPGFVETDMAERVREHYAAIWGVEKEVAKRRVEERIPLGRYITADEVAAMVSYIASPVSSGITAQAINVCGGLGNY</sequence>
<dbReference type="PANTHER" id="PTHR42879">
    <property type="entry name" value="3-OXOACYL-(ACYL-CARRIER-PROTEIN) REDUCTASE"/>
    <property type="match status" value="1"/>
</dbReference>
<reference evidence="19" key="1">
    <citation type="submission" date="2017-09" db="EMBL/GenBank/DDBJ databases">
        <authorList>
            <person name="Palmer M."/>
            <person name="Steenkamp E.T."/>
            <person name="Coetzee M.P."/>
            <person name="Avontuur J.R."/>
            <person name="Van Zyl E."/>
            <person name="Chan W.-Y."/>
            <person name="Blom J."/>
            <person name="Venter S.N."/>
        </authorList>
    </citation>
    <scope>NUCLEOTIDE SEQUENCE [LARGE SCALE GENOMIC DNA]</scope>
    <source>
        <strain evidence="19">QC88-366</strain>
    </source>
</reference>
<evidence type="ECO:0000313" key="18">
    <source>
        <dbReference type="EMBL" id="PNS11082.1"/>
    </source>
</evidence>
<dbReference type="PROSITE" id="PS00061">
    <property type="entry name" value="ADH_SHORT"/>
    <property type="match status" value="1"/>
</dbReference>
<dbReference type="EC" id="1.1.1.100" evidence="4"/>
<evidence type="ECO:0000256" key="15">
    <source>
        <dbReference type="ARBA" id="ARBA00033040"/>
    </source>
</evidence>
<comment type="caution">
    <text evidence="18">The sequence shown here is derived from an EMBL/GenBank/DDBJ whole genome shotgun (WGS) entry which is preliminary data.</text>
</comment>
<dbReference type="GO" id="GO:0006633">
    <property type="term" value="P:fatty acid biosynthetic process"/>
    <property type="evidence" value="ECO:0007669"/>
    <property type="project" value="UniProtKB-KW"/>
</dbReference>
<evidence type="ECO:0000256" key="17">
    <source>
        <dbReference type="RuleBase" id="RU000363"/>
    </source>
</evidence>
<keyword evidence="7" id="KW-0276">Fatty acid metabolism</keyword>
<keyword evidence="9" id="KW-0560">Oxidoreductase</keyword>
<keyword evidence="6" id="KW-0444">Lipid biosynthesis</keyword>
<dbReference type="Gene3D" id="3.40.50.720">
    <property type="entry name" value="NAD(P)-binding Rossmann-like Domain"/>
    <property type="match status" value="1"/>
</dbReference>
<dbReference type="EMBL" id="NWUO01000010">
    <property type="protein sequence ID" value="PNS11082.1"/>
    <property type="molecule type" value="Genomic_DNA"/>
</dbReference>